<evidence type="ECO:0000256" key="1">
    <source>
        <dbReference type="ARBA" id="ARBA00023002"/>
    </source>
</evidence>
<evidence type="ECO:0000313" key="4">
    <source>
        <dbReference type="Proteomes" id="UP000604475"/>
    </source>
</evidence>
<proteinExistence type="predicted"/>
<keyword evidence="1 3" id="KW-0560">Oxidoreductase</keyword>
<feature type="domain" description="Luciferase-like" evidence="2">
    <location>
        <begin position="11"/>
        <end position="290"/>
    </location>
</feature>
<dbReference type="Proteomes" id="UP000604475">
    <property type="component" value="Unassembled WGS sequence"/>
</dbReference>
<dbReference type="PANTHER" id="PTHR43244:SF1">
    <property type="entry name" value="5,10-METHYLENETETRAHYDROMETHANOPTERIN REDUCTASE"/>
    <property type="match status" value="1"/>
</dbReference>
<dbReference type="PANTHER" id="PTHR43244">
    <property type="match status" value="1"/>
</dbReference>
<sequence>MTKWGYFLSSEELSPPEIVRNARVAEEAGFDRVWVSDHFHPWQSSQGESPFVWSVLGAIAATTNLRMTTAVTCPTFRIHPAILAQATATTATLAPGRFTFGIGSGEALNEHILGDAWPPVSVRHERLTEAVELIRRLWSGETVTHRGRHYTVHNAKIFSRPDEPPPIYVSGFGDKAIRLAAQAGDGWITVRPDADGLRSYRRFGGQGGTQAGVKICWAPTEEEAAETAWRLWGHEGTGGQASQDVPTWHTFEALGAASSPDEAARKVACGPDPKRAADVLAQYADAGFDEVYVAQIGPDQAGGIRFLAEEVLPLLPPR</sequence>
<organism evidence="3 4">
    <name type="scientific">Frankia nepalensis</name>
    <dbReference type="NCBI Taxonomy" id="1836974"/>
    <lineage>
        <taxon>Bacteria</taxon>
        <taxon>Bacillati</taxon>
        <taxon>Actinomycetota</taxon>
        <taxon>Actinomycetes</taxon>
        <taxon>Frankiales</taxon>
        <taxon>Frankiaceae</taxon>
        <taxon>Frankia</taxon>
    </lineage>
</organism>
<dbReference type="GO" id="GO:0016705">
    <property type="term" value="F:oxidoreductase activity, acting on paired donors, with incorporation or reduction of molecular oxygen"/>
    <property type="evidence" value="ECO:0007669"/>
    <property type="project" value="InterPro"/>
</dbReference>
<keyword evidence="4" id="KW-1185">Reference proteome</keyword>
<dbReference type="EMBL" id="JAEACQ010000129">
    <property type="protein sequence ID" value="MBL7626358.1"/>
    <property type="molecule type" value="Genomic_DNA"/>
</dbReference>
<dbReference type="Pfam" id="PF00296">
    <property type="entry name" value="Bac_luciferase"/>
    <property type="match status" value="1"/>
</dbReference>
<dbReference type="EC" id="1.-.-.-" evidence="3"/>
<dbReference type="CDD" id="cd01097">
    <property type="entry name" value="Tetrahydromethanopterin_reductase"/>
    <property type="match status" value="1"/>
</dbReference>
<accession>A0A937R5Z5</accession>
<comment type="caution">
    <text evidence="3">The sequence shown here is derived from an EMBL/GenBank/DDBJ whole genome shotgun (WGS) entry which is preliminary data.</text>
</comment>
<evidence type="ECO:0000259" key="2">
    <source>
        <dbReference type="Pfam" id="PF00296"/>
    </source>
</evidence>
<name>A0A937R5Z5_9ACTN</name>
<dbReference type="InterPro" id="IPR011251">
    <property type="entry name" value="Luciferase-like_dom"/>
</dbReference>
<dbReference type="InterPro" id="IPR050564">
    <property type="entry name" value="F420-G6PD/mer"/>
</dbReference>
<reference evidence="3" key="1">
    <citation type="submission" date="2020-12" db="EMBL/GenBank/DDBJ databases">
        <title>Genomic characterization of non-nitrogen-fixing Frankia strains.</title>
        <authorList>
            <person name="Carlos-Shanley C."/>
            <person name="Guerra T."/>
            <person name="Hahn D."/>
        </authorList>
    </citation>
    <scope>NUCLEOTIDE SEQUENCE</scope>
    <source>
        <strain evidence="3">CN6</strain>
    </source>
</reference>
<gene>
    <name evidence="3" type="ORF">I7412_04040</name>
</gene>
<dbReference type="RefSeq" id="WP_203005554.1">
    <property type="nucleotide sequence ID" value="NZ_JADWYU010000238.1"/>
</dbReference>
<dbReference type="SUPFAM" id="SSF51679">
    <property type="entry name" value="Bacterial luciferase-like"/>
    <property type="match status" value="1"/>
</dbReference>
<evidence type="ECO:0000313" key="3">
    <source>
        <dbReference type="EMBL" id="MBL7626358.1"/>
    </source>
</evidence>
<dbReference type="InterPro" id="IPR019945">
    <property type="entry name" value="F420_G6P_DH-rel"/>
</dbReference>
<dbReference type="Gene3D" id="3.20.20.30">
    <property type="entry name" value="Luciferase-like domain"/>
    <property type="match status" value="1"/>
</dbReference>
<protein>
    <submittedName>
        <fullName evidence="3">TIGR03557 family F420-dependent LLM class oxidoreductase</fullName>
        <ecNumber evidence="3">1.-.-.-</ecNumber>
    </submittedName>
</protein>
<dbReference type="AlphaFoldDB" id="A0A937R5Z5"/>
<dbReference type="NCBIfam" id="TIGR03557">
    <property type="entry name" value="F420_G6P_family"/>
    <property type="match status" value="1"/>
</dbReference>
<dbReference type="InterPro" id="IPR036661">
    <property type="entry name" value="Luciferase-like_sf"/>
</dbReference>